<dbReference type="PROSITE" id="PS00211">
    <property type="entry name" value="ABC_TRANSPORTER_1"/>
    <property type="match status" value="1"/>
</dbReference>
<organism evidence="12 13">
    <name type="scientific">Egibacter rhizosphaerae</name>
    <dbReference type="NCBI Taxonomy" id="1670831"/>
    <lineage>
        <taxon>Bacteria</taxon>
        <taxon>Bacillati</taxon>
        <taxon>Actinomycetota</taxon>
        <taxon>Nitriliruptoria</taxon>
        <taxon>Egibacterales</taxon>
        <taxon>Egibacteraceae</taxon>
        <taxon>Egibacter</taxon>
    </lineage>
</organism>
<gene>
    <name evidence="12" type="ORF">ER308_15325</name>
</gene>
<evidence type="ECO:0000256" key="5">
    <source>
        <dbReference type="ARBA" id="ARBA00022519"/>
    </source>
</evidence>
<evidence type="ECO:0000256" key="7">
    <source>
        <dbReference type="ARBA" id="ARBA00022840"/>
    </source>
</evidence>
<reference evidence="12 13" key="1">
    <citation type="submission" date="2019-01" db="EMBL/GenBank/DDBJ databases">
        <title>Egibacter rhizosphaerae EGI 80759T.</title>
        <authorList>
            <person name="Chen D.-D."/>
            <person name="Tian Y."/>
            <person name="Jiao J.-Y."/>
            <person name="Zhang X.-T."/>
            <person name="Zhang Y.-G."/>
            <person name="Zhang Y."/>
            <person name="Xiao M."/>
            <person name="Shu W.-S."/>
            <person name="Li W.-J."/>
        </authorList>
    </citation>
    <scope>NUCLEOTIDE SEQUENCE [LARGE SCALE GENOMIC DNA]</scope>
    <source>
        <strain evidence="12 13">EGI 80759</strain>
    </source>
</reference>
<name>A0A411YIA2_9ACTN</name>
<keyword evidence="7 12" id="KW-0067">ATP-binding</keyword>
<dbReference type="InterPro" id="IPR003593">
    <property type="entry name" value="AAA+_ATPase"/>
</dbReference>
<keyword evidence="4" id="KW-1003">Cell membrane</keyword>
<feature type="domain" description="ABC transporter" evidence="11">
    <location>
        <begin position="38"/>
        <end position="294"/>
    </location>
</feature>
<dbReference type="AlphaFoldDB" id="A0A411YIA2"/>
<evidence type="ECO:0000256" key="2">
    <source>
        <dbReference type="ARBA" id="ARBA00005417"/>
    </source>
</evidence>
<dbReference type="GO" id="GO:0015833">
    <property type="term" value="P:peptide transport"/>
    <property type="evidence" value="ECO:0007669"/>
    <property type="project" value="InterPro"/>
</dbReference>
<sequence>MRSGPVDVPSEPTRRGGPVTDVRGERSSGEVAGDGPVLRAEGLRTHFQQGESVVRAVDGVSLEVHPGEIVAIVGESGSGKTATGMSLMRLINRRIIAHQEGRVTLRTRSGEEVDLLAASDRVVRHVRGGEIGMIFQDPMTSLNPVFTIGNQIVEGIREHRSASRHEAREVARDLLRSVGLGEVERLMRVFPHQLSGGMRQRAMIAMALAGRPRLLIADEPTTALDVTVQAQIVRLLQDLAAERGMGVVFITHDLALVSRIADRVCVMYAGQVVEAGAAAEVFARPRHPYTIALAGCIPYGPSGERLNTIPGKPPNLAGEFAGCRFAARCDYAVPACSEAPVALRAVEAGRSARCIRAEEIS</sequence>
<evidence type="ECO:0000259" key="11">
    <source>
        <dbReference type="PROSITE" id="PS50893"/>
    </source>
</evidence>
<keyword evidence="13" id="KW-1185">Reference proteome</keyword>
<comment type="subcellular location">
    <subcellularLocation>
        <location evidence="1">Cell membrane</location>
        <topology evidence="1">Peripheral membrane protein</topology>
    </subcellularLocation>
</comment>
<dbReference type="SMART" id="SM00382">
    <property type="entry name" value="AAA"/>
    <property type="match status" value="1"/>
</dbReference>
<dbReference type="Gene3D" id="3.40.50.300">
    <property type="entry name" value="P-loop containing nucleotide triphosphate hydrolases"/>
    <property type="match status" value="1"/>
</dbReference>
<keyword evidence="3" id="KW-0813">Transport</keyword>
<dbReference type="InterPro" id="IPR013563">
    <property type="entry name" value="Oligopep_ABC_C"/>
</dbReference>
<dbReference type="PANTHER" id="PTHR43297:SF14">
    <property type="entry name" value="ATPASE AAA-TYPE CORE DOMAIN-CONTAINING PROTEIN"/>
    <property type="match status" value="1"/>
</dbReference>
<dbReference type="InterPro" id="IPR050388">
    <property type="entry name" value="ABC_Ni/Peptide_Import"/>
</dbReference>
<evidence type="ECO:0000256" key="4">
    <source>
        <dbReference type="ARBA" id="ARBA00022475"/>
    </source>
</evidence>
<feature type="region of interest" description="Disordered" evidence="10">
    <location>
        <begin position="1"/>
        <end position="35"/>
    </location>
</feature>
<dbReference type="KEGG" id="erz:ER308_15325"/>
<keyword evidence="5" id="KW-0997">Cell inner membrane</keyword>
<dbReference type="Pfam" id="PF00005">
    <property type="entry name" value="ABC_tran"/>
    <property type="match status" value="1"/>
</dbReference>
<protein>
    <submittedName>
        <fullName evidence="12">ABC transporter ATP-binding protein</fullName>
    </submittedName>
</protein>
<dbReference type="EMBL" id="CP036402">
    <property type="protein sequence ID" value="QBI20802.1"/>
    <property type="molecule type" value="Genomic_DNA"/>
</dbReference>
<evidence type="ECO:0000256" key="8">
    <source>
        <dbReference type="ARBA" id="ARBA00022967"/>
    </source>
</evidence>
<dbReference type="OrthoDB" id="3327300at2"/>
<dbReference type="PROSITE" id="PS50893">
    <property type="entry name" value="ABC_TRANSPORTER_2"/>
    <property type="match status" value="1"/>
</dbReference>
<dbReference type="InterPro" id="IPR027417">
    <property type="entry name" value="P-loop_NTPase"/>
</dbReference>
<dbReference type="GO" id="GO:0016887">
    <property type="term" value="F:ATP hydrolysis activity"/>
    <property type="evidence" value="ECO:0007669"/>
    <property type="project" value="InterPro"/>
</dbReference>
<dbReference type="FunFam" id="3.40.50.300:FF:000016">
    <property type="entry name" value="Oligopeptide ABC transporter ATP-binding component"/>
    <property type="match status" value="1"/>
</dbReference>
<dbReference type="SUPFAM" id="SSF52540">
    <property type="entry name" value="P-loop containing nucleoside triphosphate hydrolases"/>
    <property type="match status" value="1"/>
</dbReference>
<dbReference type="GO" id="GO:0005524">
    <property type="term" value="F:ATP binding"/>
    <property type="evidence" value="ECO:0007669"/>
    <property type="project" value="UniProtKB-KW"/>
</dbReference>
<dbReference type="Pfam" id="PF08352">
    <property type="entry name" value="oligo_HPY"/>
    <property type="match status" value="1"/>
</dbReference>
<keyword evidence="9" id="KW-0472">Membrane</keyword>
<evidence type="ECO:0000256" key="10">
    <source>
        <dbReference type="SAM" id="MobiDB-lite"/>
    </source>
</evidence>
<dbReference type="Proteomes" id="UP000291469">
    <property type="component" value="Chromosome"/>
</dbReference>
<dbReference type="CDD" id="cd03257">
    <property type="entry name" value="ABC_NikE_OppD_transporters"/>
    <property type="match status" value="1"/>
</dbReference>
<keyword evidence="8" id="KW-1278">Translocase</keyword>
<dbReference type="InterPro" id="IPR003439">
    <property type="entry name" value="ABC_transporter-like_ATP-bd"/>
</dbReference>
<accession>A0A411YIA2</accession>
<comment type="similarity">
    <text evidence="2">Belongs to the ABC transporter superfamily.</text>
</comment>
<evidence type="ECO:0000313" key="13">
    <source>
        <dbReference type="Proteomes" id="UP000291469"/>
    </source>
</evidence>
<dbReference type="NCBIfam" id="TIGR01727">
    <property type="entry name" value="oligo_HPY"/>
    <property type="match status" value="1"/>
</dbReference>
<dbReference type="InterPro" id="IPR017871">
    <property type="entry name" value="ABC_transporter-like_CS"/>
</dbReference>
<keyword evidence="6" id="KW-0547">Nucleotide-binding</keyword>
<dbReference type="PANTHER" id="PTHR43297">
    <property type="entry name" value="OLIGOPEPTIDE TRANSPORT ATP-BINDING PROTEIN APPD"/>
    <property type="match status" value="1"/>
</dbReference>
<evidence type="ECO:0000256" key="3">
    <source>
        <dbReference type="ARBA" id="ARBA00022448"/>
    </source>
</evidence>
<evidence type="ECO:0000256" key="9">
    <source>
        <dbReference type="ARBA" id="ARBA00023136"/>
    </source>
</evidence>
<evidence type="ECO:0000313" key="12">
    <source>
        <dbReference type="EMBL" id="QBI20802.1"/>
    </source>
</evidence>
<evidence type="ECO:0000256" key="1">
    <source>
        <dbReference type="ARBA" id="ARBA00004202"/>
    </source>
</evidence>
<dbReference type="GO" id="GO:0005886">
    <property type="term" value="C:plasma membrane"/>
    <property type="evidence" value="ECO:0007669"/>
    <property type="project" value="UniProtKB-SubCell"/>
</dbReference>
<evidence type="ECO:0000256" key="6">
    <source>
        <dbReference type="ARBA" id="ARBA00022741"/>
    </source>
</evidence>
<proteinExistence type="inferred from homology"/>